<feature type="compositionally biased region" description="Low complexity" evidence="1">
    <location>
        <begin position="220"/>
        <end position="235"/>
    </location>
</feature>
<reference evidence="2 3" key="1">
    <citation type="journal article" date="2014" name="PLoS Genet.">
        <title>Analysis of the Phlebiopsis gigantea genome, transcriptome and secretome provides insight into its pioneer colonization strategies of wood.</title>
        <authorList>
            <person name="Hori C."/>
            <person name="Ishida T."/>
            <person name="Igarashi K."/>
            <person name="Samejima M."/>
            <person name="Suzuki H."/>
            <person name="Master E."/>
            <person name="Ferreira P."/>
            <person name="Ruiz-Duenas F.J."/>
            <person name="Held B."/>
            <person name="Canessa P."/>
            <person name="Larrondo L.F."/>
            <person name="Schmoll M."/>
            <person name="Druzhinina I.S."/>
            <person name="Kubicek C.P."/>
            <person name="Gaskell J.A."/>
            <person name="Kersten P."/>
            <person name="St John F."/>
            <person name="Glasner J."/>
            <person name="Sabat G."/>
            <person name="Splinter BonDurant S."/>
            <person name="Syed K."/>
            <person name="Yadav J."/>
            <person name="Mgbeahuruike A.C."/>
            <person name="Kovalchuk A."/>
            <person name="Asiegbu F.O."/>
            <person name="Lackner G."/>
            <person name="Hoffmeister D."/>
            <person name="Rencoret J."/>
            <person name="Gutierrez A."/>
            <person name="Sun H."/>
            <person name="Lindquist E."/>
            <person name="Barry K."/>
            <person name="Riley R."/>
            <person name="Grigoriev I.V."/>
            <person name="Henrissat B."/>
            <person name="Kues U."/>
            <person name="Berka R.M."/>
            <person name="Martinez A.T."/>
            <person name="Covert S.F."/>
            <person name="Blanchette R.A."/>
            <person name="Cullen D."/>
        </authorList>
    </citation>
    <scope>NUCLEOTIDE SEQUENCE [LARGE SCALE GENOMIC DNA]</scope>
    <source>
        <strain evidence="2 3">11061_1 CR5-6</strain>
    </source>
</reference>
<evidence type="ECO:0000313" key="3">
    <source>
        <dbReference type="Proteomes" id="UP000053257"/>
    </source>
</evidence>
<feature type="compositionally biased region" description="Polar residues" evidence="1">
    <location>
        <begin position="106"/>
        <end position="117"/>
    </location>
</feature>
<gene>
    <name evidence="2" type="ORF">PHLGIDRAFT_470870</name>
</gene>
<protein>
    <submittedName>
        <fullName evidence="2">Uncharacterized protein</fullName>
    </submittedName>
</protein>
<name>A0A0C3NM35_PHLG1</name>
<dbReference type="OrthoDB" id="3266915at2759"/>
<feature type="region of interest" description="Disordered" evidence="1">
    <location>
        <begin position="66"/>
        <end position="282"/>
    </location>
</feature>
<dbReference type="STRING" id="745531.A0A0C3NM35"/>
<dbReference type="Proteomes" id="UP000053257">
    <property type="component" value="Unassembled WGS sequence"/>
</dbReference>
<feature type="compositionally biased region" description="Polar residues" evidence="1">
    <location>
        <begin position="245"/>
        <end position="268"/>
    </location>
</feature>
<evidence type="ECO:0000256" key="1">
    <source>
        <dbReference type="SAM" id="MobiDB-lite"/>
    </source>
</evidence>
<accession>A0A0C3NM35</accession>
<feature type="compositionally biased region" description="Polar residues" evidence="1">
    <location>
        <begin position="163"/>
        <end position="178"/>
    </location>
</feature>
<evidence type="ECO:0000313" key="2">
    <source>
        <dbReference type="EMBL" id="KIP06129.1"/>
    </source>
</evidence>
<dbReference type="EMBL" id="KN840525">
    <property type="protein sequence ID" value="KIP06129.1"/>
    <property type="molecule type" value="Genomic_DNA"/>
</dbReference>
<feature type="compositionally biased region" description="Polar residues" evidence="1">
    <location>
        <begin position="196"/>
        <end position="218"/>
    </location>
</feature>
<dbReference type="HOGENOM" id="CLU_921698_0_0_1"/>
<dbReference type="AlphaFoldDB" id="A0A0C3NM35"/>
<keyword evidence="3" id="KW-1185">Reference proteome</keyword>
<feature type="compositionally biased region" description="Polar residues" evidence="1">
    <location>
        <begin position="87"/>
        <end position="97"/>
    </location>
</feature>
<organism evidence="2 3">
    <name type="scientific">Phlebiopsis gigantea (strain 11061_1 CR5-6)</name>
    <name type="common">White-rot fungus</name>
    <name type="synonym">Peniophora gigantea</name>
    <dbReference type="NCBI Taxonomy" id="745531"/>
    <lineage>
        <taxon>Eukaryota</taxon>
        <taxon>Fungi</taxon>
        <taxon>Dikarya</taxon>
        <taxon>Basidiomycota</taxon>
        <taxon>Agaricomycotina</taxon>
        <taxon>Agaricomycetes</taxon>
        <taxon>Polyporales</taxon>
        <taxon>Phanerochaetaceae</taxon>
        <taxon>Phlebiopsis</taxon>
    </lineage>
</organism>
<sequence length="302" mass="31284">MPDYKILGRALLRVAHGERIDDSLDVFYAQDVEMHIDVAALLHDSGAFSTVDIPLPDLDDDPFFIATRASPPFRPSSPPNGSRPTSVASTARTNSRPGTALARPKSQASTHSRTASIPTPDPIATRTRVRLGGTSAMNTSSSAAPAKGQGQGLQDTDPVRSATHPTLTADPSKTTASRTVPAPTVARRIQPPRAASSRSIGSGPSVQPTTRTAGTATSKARPTTTRGTTTRPATTGDKDVKGTKPITSQSVASKPSSQPRAAGPSTSGVAARPGPSSGNSDLVIDIIPVESEGADAEYFFEV</sequence>
<proteinExistence type="predicted"/>